<comment type="subcellular location">
    <subcellularLocation>
        <location evidence="2">Secreted</location>
        <location evidence="2">Extracellular space</location>
    </subcellularLocation>
</comment>
<dbReference type="CDD" id="cd04056">
    <property type="entry name" value="Peptidases_S53"/>
    <property type="match status" value="1"/>
</dbReference>
<reference evidence="12" key="1">
    <citation type="submission" date="2020-11" db="EMBL/GenBank/DDBJ databases">
        <authorList>
            <consortium name="DOE Joint Genome Institute"/>
            <person name="Ahrendt S."/>
            <person name="Riley R."/>
            <person name="Andreopoulos W."/>
            <person name="Labutti K."/>
            <person name="Pangilinan J."/>
            <person name="Ruiz-Duenas F.J."/>
            <person name="Barrasa J.M."/>
            <person name="Sanchez-Garcia M."/>
            <person name="Camarero S."/>
            <person name="Miyauchi S."/>
            <person name="Serrano A."/>
            <person name="Linde D."/>
            <person name="Babiker R."/>
            <person name="Drula E."/>
            <person name="Ayuso-Fernandez I."/>
            <person name="Pacheco R."/>
            <person name="Padilla G."/>
            <person name="Ferreira P."/>
            <person name="Barriuso J."/>
            <person name="Kellner H."/>
            <person name="Castanera R."/>
            <person name="Alfaro M."/>
            <person name="Ramirez L."/>
            <person name="Pisabarro A.G."/>
            <person name="Kuo A."/>
            <person name="Tritt A."/>
            <person name="Lipzen A."/>
            <person name="He G."/>
            <person name="Yan M."/>
            <person name="Ng V."/>
            <person name="Cullen D."/>
            <person name="Martin F."/>
            <person name="Rosso M.-N."/>
            <person name="Henrissat B."/>
            <person name="Hibbett D."/>
            <person name="Martinez A.T."/>
            <person name="Grigoriev I.V."/>
        </authorList>
    </citation>
    <scope>NUCLEOTIDE SEQUENCE</scope>
    <source>
        <strain evidence="12">AH 40177</strain>
    </source>
</reference>
<dbReference type="OrthoDB" id="409122at2759"/>
<evidence type="ECO:0000256" key="7">
    <source>
        <dbReference type="ARBA" id="ARBA00022837"/>
    </source>
</evidence>
<comment type="caution">
    <text evidence="9">Lacks conserved residue(s) required for the propagation of feature annotation.</text>
</comment>
<evidence type="ECO:0000259" key="11">
    <source>
        <dbReference type="PROSITE" id="PS51695"/>
    </source>
</evidence>
<dbReference type="GO" id="GO:0008240">
    <property type="term" value="F:tripeptidyl-peptidase activity"/>
    <property type="evidence" value="ECO:0007669"/>
    <property type="project" value="TreeGrafter"/>
</dbReference>
<dbReference type="AlphaFoldDB" id="A0A9P5Q800"/>
<dbReference type="PROSITE" id="PS51695">
    <property type="entry name" value="SEDOLISIN"/>
    <property type="match status" value="1"/>
</dbReference>
<evidence type="ECO:0000256" key="3">
    <source>
        <dbReference type="ARBA" id="ARBA00022670"/>
    </source>
</evidence>
<dbReference type="SUPFAM" id="SSF54897">
    <property type="entry name" value="Protease propeptides/inhibitors"/>
    <property type="match status" value="1"/>
</dbReference>
<dbReference type="InterPro" id="IPR030400">
    <property type="entry name" value="Sedolisin_dom"/>
</dbReference>
<feature type="active site" description="Charge relay system" evidence="9">
    <location>
        <position position="479"/>
    </location>
</feature>
<dbReference type="PANTHER" id="PTHR14218">
    <property type="entry name" value="PROTEASE S8 TRIPEPTIDYL PEPTIDASE I CLN2"/>
    <property type="match status" value="1"/>
</dbReference>
<dbReference type="SUPFAM" id="SSF52743">
    <property type="entry name" value="Subtilisin-like"/>
    <property type="match status" value="1"/>
</dbReference>
<evidence type="ECO:0000256" key="9">
    <source>
        <dbReference type="PROSITE-ProRule" id="PRU01032"/>
    </source>
</evidence>
<keyword evidence="6 9" id="KW-0720">Serine protease</keyword>
<name>A0A9P5Q800_9AGAR</name>
<comment type="caution">
    <text evidence="12">The sequence shown here is derived from an EMBL/GenBank/DDBJ whole genome shotgun (WGS) entry which is preliminary data.</text>
</comment>
<dbReference type="InterPro" id="IPR015366">
    <property type="entry name" value="S53_propep"/>
</dbReference>
<dbReference type="Pfam" id="PF09286">
    <property type="entry name" value="Pro-kuma_activ"/>
    <property type="match status" value="1"/>
</dbReference>
<dbReference type="SMART" id="SM00944">
    <property type="entry name" value="Pro-kuma_activ"/>
    <property type="match status" value="1"/>
</dbReference>
<proteinExistence type="predicted"/>
<keyword evidence="5 9" id="KW-0378">Hydrolase</keyword>
<keyword evidence="3 9" id="KW-0645">Protease</keyword>
<dbReference type="GO" id="GO:0004252">
    <property type="term" value="F:serine-type endopeptidase activity"/>
    <property type="evidence" value="ECO:0007669"/>
    <property type="project" value="UniProtKB-UniRule"/>
</dbReference>
<evidence type="ECO:0000256" key="5">
    <source>
        <dbReference type="ARBA" id="ARBA00022801"/>
    </source>
</evidence>
<keyword evidence="4" id="KW-0479">Metal-binding</keyword>
<comment type="cofactor">
    <cofactor evidence="1">
        <name>Ca(2+)</name>
        <dbReference type="ChEBI" id="CHEBI:29108"/>
    </cofactor>
</comment>
<evidence type="ECO:0000313" key="13">
    <source>
        <dbReference type="Proteomes" id="UP000772434"/>
    </source>
</evidence>
<keyword evidence="8" id="KW-0865">Zymogen</keyword>
<keyword evidence="13" id="KW-1185">Reference proteome</keyword>
<feature type="chain" id="PRO_5040440349" evidence="10">
    <location>
        <begin position="23"/>
        <end position="612"/>
    </location>
</feature>
<dbReference type="EMBL" id="JADNRY010000006">
    <property type="protein sequence ID" value="KAF9076342.1"/>
    <property type="molecule type" value="Genomic_DNA"/>
</dbReference>
<sequence>MFPHLQLKSAFVISSIVSLCSAAMVLQHSRDSVPDGFIANGPAPADDPITIRLALTSSNMTGLEQKLLSISDPTSAEYGQWLTKEEVKAFVQPSAQTVAAVSAWATANSITTTTISPNEEWVAITVPISQANEFLDAEFTVFTHTSSNRQIVRTLSFSFPSELVGHVNTAHPTTTFTNPGIDPSSQLHWTSIGDAKINPDCNSTITPACLEDLYGIPTTPATQKSNKLQVNGYDGEFAQVADLQSFISQFQPLESPTTTFALETIDGGENTQGAADAGTEANLDIQYTVGIALGVPITFFSNGNEDFPTAVLDTATFLDGVDNPPHAMTSSYSDNEFQFTPSLAVQICNEYMALGARGITVINSSGDGGVRGHHDTISQCPNNTFIPTFPSTCPFVTGVGATIGIEPERAINFTGGGFSNVFSRPSFQDAAVKEFLSTLPPKFPGIFNSNGRGYPDVAMQGWNFEVVNAGEVGLVGGTSASAPSFASVVALLNDRLVAAGKPVLGFLNPFLYSTAGSNAFTSITIGKNVGFTCPSNATAFTAIEGWDPLTGHGTPVFSKLLAAVGHFYMYVELRKYRHNFIGSRFPRNHWPQAGGQEAFSDCMTSEDMLELE</sequence>
<evidence type="ECO:0000256" key="2">
    <source>
        <dbReference type="ARBA" id="ARBA00004239"/>
    </source>
</evidence>
<organism evidence="12 13">
    <name type="scientific">Rhodocollybia butyracea</name>
    <dbReference type="NCBI Taxonomy" id="206335"/>
    <lineage>
        <taxon>Eukaryota</taxon>
        <taxon>Fungi</taxon>
        <taxon>Dikarya</taxon>
        <taxon>Basidiomycota</taxon>
        <taxon>Agaricomycotina</taxon>
        <taxon>Agaricomycetes</taxon>
        <taxon>Agaricomycetidae</taxon>
        <taxon>Agaricales</taxon>
        <taxon>Marasmiineae</taxon>
        <taxon>Omphalotaceae</taxon>
        <taxon>Rhodocollybia</taxon>
    </lineage>
</organism>
<evidence type="ECO:0000256" key="10">
    <source>
        <dbReference type="SAM" id="SignalP"/>
    </source>
</evidence>
<dbReference type="Gene3D" id="3.40.50.200">
    <property type="entry name" value="Peptidase S8/S53 domain"/>
    <property type="match status" value="1"/>
</dbReference>
<feature type="signal peptide" evidence="10">
    <location>
        <begin position="1"/>
        <end position="22"/>
    </location>
</feature>
<feature type="domain" description="Peptidase S53" evidence="11">
    <location>
        <begin position="204"/>
        <end position="567"/>
    </location>
</feature>
<feature type="active site" description="Charge relay system" evidence="9">
    <location>
        <position position="284"/>
    </location>
</feature>
<evidence type="ECO:0000256" key="4">
    <source>
        <dbReference type="ARBA" id="ARBA00022723"/>
    </source>
</evidence>
<dbReference type="InterPro" id="IPR036852">
    <property type="entry name" value="Peptidase_S8/S53_dom_sf"/>
</dbReference>
<dbReference type="GO" id="GO:0046872">
    <property type="term" value="F:metal ion binding"/>
    <property type="evidence" value="ECO:0007669"/>
    <property type="project" value="UniProtKB-KW"/>
</dbReference>
<feature type="active site" description="Charge relay system" evidence="9">
    <location>
        <position position="280"/>
    </location>
</feature>
<gene>
    <name evidence="12" type="ORF">BDP27DRAFT_1357828</name>
</gene>
<evidence type="ECO:0000256" key="1">
    <source>
        <dbReference type="ARBA" id="ARBA00001913"/>
    </source>
</evidence>
<keyword evidence="10" id="KW-0732">Signal</keyword>
<dbReference type="GO" id="GO:0006508">
    <property type="term" value="P:proteolysis"/>
    <property type="evidence" value="ECO:0007669"/>
    <property type="project" value="UniProtKB-KW"/>
</dbReference>
<dbReference type="InterPro" id="IPR050819">
    <property type="entry name" value="Tripeptidyl-peptidase_I"/>
</dbReference>
<dbReference type="GO" id="GO:0005576">
    <property type="term" value="C:extracellular region"/>
    <property type="evidence" value="ECO:0007669"/>
    <property type="project" value="UniProtKB-SubCell"/>
</dbReference>
<dbReference type="Proteomes" id="UP000772434">
    <property type="component" value="Unassembled WGS sequence"/>
</dbReference>
<evidence type="ECO:0000313" key="12">
    <source>
        <dbReference type="EMBL" id="KAF9076342.1"/>
    </source>
</evidence>
<keyword evidence="7" id="KW-0106">Calcium</keyword>
<evidence type="ECO:0000256" key="8">
    <source>
        <dbReference type="ARBA" id="ARBA00023145"/>
    </source>
</evidence>
<evidence type="ECO:0000256" key="6">
    <source>
        <dbReference type="ARBA" id="ARBA00022825"/>
    </source>
</evidence>
<protein>
    <submittedName>
        <fullName evidence="12">Family S53 protease-like protein</fullName>
    </submittedName>
</protein>
<dbReference type="PANTHER" id="PTHR14218:SF15">
    <property type="entry name" value="TRIPEPTIDYL-PEPTIDASE 1"/>
    <property type="match status" value="1"/>
</dbReference>
<dbReference type="CDD" id="cd11377">
    <property type="entry name" value="Pro-peptidase_S53"/>
    <property type="match status" value="1"/>
</dbReference>
<accession>A0A9P5Q800</accession>